<sequence>MHNCMQINCVNMQSHKAFKLLLWCGCLTFASLLGQGKGEKCSKYSPTLQQTQVGFGSPPTFTARVHNNCPMCPVINIHLKCGNFSQALVNPRLLKVISYNNCVVNSGFPLSPLQTFSFNYSHPKYVMQPATWSFQCE</sequence>
<gene>
    <name evidence="1" type="ORF">KPL71_009486</name>
</gene>
<evidence type="ECO:0000313" key="1">
    <source>
        <dbReference type="EMBL" id="KAH9783907.1"/>
    </source>
</evidence>
<reference evidence="2" key="1">
    <citation type="journal article" date="2023" name="Hortic. Res.">
        <title>A chromosome-level phased genome enabling allele-level studies in sweet orange: a case study on citrus Huanglongbing tolerance.</title>
        <authorList>
            <person name="Wu B."/>
            <person name="Yu Q."/>
            <person name="Deng Z."/>
            <person name="Duan Y."/>
            <person name="Luo F."/>
            <person name="Gmitter F. Jr."/>
        </authorList>
    </citation>
    <scope>NUCLEOTIDE SEQUENCE [LARGE SCALE GENOMIC DNA]</scope>
    <source>
        <strain evidence="2">cv. Valencia</strain>
    </source>
</reference>
<accession>A0ACB8ME87</accession>
<proteinExistence type="predicted"/>
<protein>
    <submittedName>
        <fullName evidence="1">Uncharacterized protein</fullName>
    </submittedName>
</protein>
<keyword evidence="2" id="KW-1185">Reference proteome</keyword>
<dbReference type="EMBL" id="CM039172">
    <property type="protein sequence ID" value="KAH9783907.1"/>
    <property type="molecule type" value="Genomic_DNA"/>
</dbReference>
<comment type="caution">
    <text evidence="1">The sequence shown here is derived from an EMBL/GenBank/DDBJ whole genome shotgun (WGS) entry which is preliminary data.</text>
</comment>
<name>A0ACB8ME87_CITSI</name>
<evidence type="ECO:0000313" key="2">
    <source>
        <dbReference type="Proteomes" id="UP000829398"/>
    </source>
</evidence>
<dbReference type="Proteomes" id="UP000829398">
    <property type="component" value="Chromosome 3"/>
</dbReference>
<organism evidence="1 2">
    <name type="scientific">Citrus sinensis</name>
    <name type="common">Sweet orange</name>
    <name type="synonym">Citrus aurantium var. sinensis</name>
    <dbReference type="NCBI Taxonomy" id="2711"/>
    <lineage>
        <taxon>Eukaryota</taxon>
        <taxon>Viridiplantae</taxon>
        <taxon>Streptophyta</taxon>
        <taxon>Embryophyta</taxon>
        <taxon>Tracheophyta</taxon>
        <taxon>Spermatophyta</taxon>
        <taxon>Magnoliopsida</taxon>
        <taxon>eudicotyledons</taxon>
        <taxon>Gunneridae</taxon>
        <taxon>Pentapetalae</taxon>
        <taxon>rosids</taxon>
        <taxon>malvids</taxon>
        <taxon>Sapindales</taxon>
        <taxon>Rutaceae</taxon>
        <taxon>Aurantioideae</taxon>
        <taxon>Citrus</taxon>
    </lineage>
</organism>